<comment type="caution">
    <text evidence="2">The sequence shown here is derived from an EMBL/GenBank/DDBJ whole genome shotgun (WGS) entry which is preliminary data.</text>
</comment>
<feature type="chain" id="PRO_5035926400" evidence="1">
    <location>
        <begin position="21"/>
        <end position="123"/>
    </location>
</feature>
<evidence type="ECO:0000313" key="3">
    <source>
        <dbReference type="Proteomes" id="UP000494165"/>
    </source>
</evidence>
<dbReference type="Pfam" id="PF03392">
    <property type="entry name" value="OS-D"/>
    <property type="match status" value="1"/>
</dbReference>
<accession>A0A8S1D859</accession>
<dbReference type="Proteomes" id="UP000494165">
    <property type="component" value="Unassembled WGS sequence"/>
</dbReference>
<dbReference type="AlphaFoldDB" id="A0A8S1D859"/>
<reference evidence="2 3" key="1">
    <citation type="submission" date="2020-04" db="EMBL/GenBank/DDBJ databases">
        <authorList>
            <person name="Alioto T."/>
            <person name="Alioto T."/>
            <person name="Gomez Garrido J."/>
        </authorList>
    </citation>
    <scope>NUCLEOTIDE SEQUENCE [LARGE SCALE GENOMIC DNA]</scope>
</reference>
<keyword evidence="1" id="KW-0732">Signal</keyword>
<gene>
    <name evidence="2" type="ORF">CLODIP_2_CD14202</name>
</gene>
<dbReference type="InterPro" id="IPR005055">
    <property type="entry name" value="A10/PebIII"/>
</dbReference>
<proteinExistence type="predicted"/>
<feature type="signal peptide" evidence="1">
    <location>
        <begin position="1"/>
        <end position="20"/>
    </location>
</feature>
<sequence length="123" mass="13890">MKRTVGSCVLLLLIIAKLNAQTTSPSEASKQEVKDALGVYTQDSGLLRIIDDDCYCCQQLKCMMGEVKECDILGATIKGIAQLMLKNDCLKCQGKEREIFNIVKRYFSQRFPTEWTKILTLYA</sequence>
<dbReference type="EMBL" id="CADEPI010000122">
    <property type="protein sequence ID" value="CAB3376011.1"/>
    <property type="molecule type" value="Genomic_DNA"/>
</dbReference>
<organism evidence="2 3">
    <name type="scientific">Cloeon dipterum</name>
    <dbReference type="NCBI Taxonomy" id="197152"/>
    <lineage>
        <taxon>Eukaryota</taxon>
        <taxon>Metazoa</taxon>
        <taxon>Ecdysozoa</taxon>
        <taxon>Arthropoda</taxon>
        <taxon>Hexapoda</taxon>
        <taxon>Insecta</taxon>
        <taxon>Pterygota</taxon>
        <taxon>Palaeoptera</taxon>
        <taxon>Ephemeroptera</taxon>
        <taxon>Pisciforma</taxon>
        <taxon>Baetidae</taxon>
        <taxon>Cloeon</taxon>
    </lineage>
</organism>
<dbReference type="Gene3D" id="1.10.2080.10">
    <property type="entry name" value="Insect odorant-binding protein A10/Ejaculatory bulb-specific protein 3"/>
    <property type="match status" value="1"/>
</dbReference>
<evidence type="ECO:0000256" key="1">
    <source>
        <dbReference type="SAM" id="SignalP"/>
    </source>
</evidence>
<protein>
    <submittedName>
        <fullName evidence="2">Uncharacterized protein</fullName>
    </submittedName>
</protein>
<name>A0A8S1D859_9INSE</name>
<dbReference type="InterPro" id="IPR036682">
    <property type="entry name" value="OS_D_A10/PebIII_sf"/>
</dbReference>
<keyword evidence="3" id="KW-1185">Reference proteome</keyword>
<evidence type="ECO:0000313" key="2">
    <source>
        <dbReference type="EMBL" id="CAB3376011.1"/>
    </source>
</evidence>
<dbReference type="SUPFAM" id="SSF100910">
    <property type="entry name" value="Chemosensory protein Csp2"/>
    <property type="match status" value="1"/>
</dbReference>